<dbReference type="EMBL" id="JAVUPU010000018">
    <property type="protein sequence ID" value="MDT9601072.1"/>
    <property type="molecule type" value="Genomic_DNA"/>
</dbReference>
<keyword evidence="3" id="KW-1185">Reference proteome</keyword>
<dbReference type="Proteomes" id="UP001259572">
    <property type="component" value="Unassembled WGS sequence"/>
</dbReference>
<protein>
    <recommendedName>
        <fullName evidence="1">PRTase-CE domain-containing protein</fullName>
    </recommendedName>
</protein>
<feature type="domain" description="PRTase-CE" evidence="1">
    <location>
        <begin position="34"/>
        <end position="304"/>
    </location>
</feature>
<evidence type="ECO:0000313" key="2">
    <source>
        <dbReference type="EMBL" id="MDT9601072.1"/>
    </source>
</evidence>
<sequence>MMTSEAFPDESNVLEACGRLVDFGAWDQTKIDPEGWLGNFSAAERPFALVLLSRFTFLADHLVDQLFRSAFQNLSTMLLEDWPPLSDAYDRWRSFCDEALITIVQGEDPNPSDSGWLFARKARQAIGIDQKQLFEPRDVIVKLADGFSGPVVFVDDFVGSGEQFLATWDRLYEHGSGKASFKTLADSSSASFFYCNAMTTEYGRKRIHRHVPGVQISAGNVIPERYSLADPASLLWPKTIRNEGIALVEAAGRRLGYDADDGGEDDWRGFHKLGLGLAFQHSVPDANLPIFFTDKNGWKPLVRRL</sequence>
<dbReference type="RefSeq" id="WP_315728790.1">
    <property type="nucleotide sequence ID" value="NZ_JAVUPU010000018.1"/>
</dbReference>
<organism evidence="2 3">
    <name type="scientific">Sphingosinicella rhizophila</name>
    <dbReference type="NCBI Taxonomy" id="3050082"/>
    <lineage>
        <taxon>Bacteria</taxon>
        <taxon>Pseudomonadati</taxon>
        <taxon>Pseudomonadota</taxon>
        <taxon>Alphaproteobacteria</taxon>
        <taxon>Sphingomonadales</taxon>
        <taxon>Sphingosinicellaceae</taxon>
        <taxon>Sphingosinicella</taxon>
    </lineage>
</organism>
<dbReference type="InterPro" id="IPR056920">
    <property type="entry name" value="PRTase-CE"/>
</dbReference>
<evidence type="ECO:0000259" key="1">
    <source>
        <dbReference type="Pfam" id="PF24390"/>
    </source>
</evidence>
<accession>A0ABU3QCD3</accession>
<name>A0ABU3QCD3_9SPHN</name>
<dbReference type="Pfam" id="PF24390">
    <property type="entry name" value="PRTase-CE"/>
    <property type="match status" value="1"/>
</dbReference>
<gene>
    <name evidence="2" type="ORF">RQX22_19140</name>
</gene>
<reference evidence="2 3" key="1">
    <citation type="submission" date="2023-05" db="EMBL/GenBank/DDBJ databases">
        <authorList>
            <person name="Guo Y."/>
        </authorList>
    </citation>
    <scope>NUCLEOTIDE SEQUENCE [LARGE SCALE GENOMIC DNA]</scope>
    <source>
        <strain evidence="2 3">GR2756</strain>
    </source>
</reference>
<comment type="caution">
    <text evidence="2">The sequence shown here is derived from an EMBL/GenBank/DDBJ whole genome shotgun (WGS) entry which is preliminary data.</text>
</comment>
<evidence type="ECO:0000313" key="3">
    <source>
        <dbReference type="Proteomes" id="UP001259572"/>
    </source>
</evidence>
<proteinExistence type="predicted"/>